<dbReference type="GO" id="GO:0005930">
    <property type="term" value="C:axoneme"/>
    <property type="evidence" value="ECO:0007669"/>
    <property type="project" value="TreeGrafter"/>
</dbReference>
<dbReference type="GO" id="GO:0008017">
    <property type="term" value="F:microtubule binding"/>
    <property type="evidence" value="ECO:0007669"/>
    <property type="project" value="InterPro"/>
</dbReference>
<dbReference type="Pfam" id="PF17749">
    <property type="entry name" value="MIP-T3_C"/>
    <property type="match status" value="1"/>
</dbReference>
<comment type="caution">
    <text evidence="3">The sequence shown here is derived from an EMBL/GenBank/DDBJ whole genome shotgun (WGS) entry which is preliminary data.</text>
</comment>
<sequence length="205" mass="23288">MLETKKELELDAASAAAPPVGAPVKEQVLARDPRFPFPFCDMKIEALRESIQHLCRSTHPLGTTLDYIQEDVDSMNTELEYWVKEYKQYRKRHEEALRATKEALAPLEAQLLHLEASIEDKVSPNGRHVTRVTAPSLTLTFFIREQQDAIAACKAKITENEIIINVSFPRFPPNFLLRRFSSCNPRRHPWNVQSDAPGKGSCSIC</sequence>
<feature type="domain" description="TRAF3-interacting protein 1 C-terminal" evidence="2">
    <location>
        <begin position="39"/>
        <end position="122"/>
    </location>
</feature>
<dbReference type="PANTHER" id="PTHR31363:SF0">
    <property type="entry name" value="TRAF3-INTERACTING PROTEIN 1"/>
    <property type="match status" value="1"/>
</dbReference>
<name>A0A8H7ZN66_9FUNG</name>
<dbReference type="GO" id="GO:0060271">
    <property type="term" value="P:cilium assembly"/>
    <property type="evidence" value="ECO:0007669"/>
    <property type="project" value="TreeGrafter"/>
</dbReference>
<organism evidence="3 4">
    <name type="scientific">Olpidium bornovanus</name>
    <dbReference type="NCBI Taxonomy" id="278681"/>
    <lineage>
        <taxon>Eukaryota</taxon>
        <taxon>Fungi</taxon>
        <taxon>Fungi incertae sedis</taxon>
        <taxon>Olpidiomycota</taxon>
        <taxon>Olpidiomycotina</taxon>
        <taxon>Olpidiomycetes</taxon>
        <taxon>Olpidiales</taxon>
        <taxon>Olpidiaceae</taxon>
        <taxon>Olpidium</taxon>
    </lineage>
</organism>
<dbReference type="Proteomes" id="UP000673691">
    <property type="component" value="Unassembled WGS sequence"/>
</dbReference>
<dbReference type="GO" id="GO:0030992">
    <property type="term" value="C:intraciliary transport particle B"/>
    <property type="evidence" value="ECO:0007669"/>
    <property type="project" value="TreeGrafter"/>
</dbReference>
<protein>
    <submittedName>
        <fullName evidence="3">Microtubule-binding protein MIP-T3-domain-containing protein</fullName>
    </submittedName>
</protein>
<dbReference type="AlphaFoldDB" id="A0A8H7ZN66"/>
<dbReference type="InterPro" id="IPR041476">
    <property type="entry name" value="TRAF3IP1_C"/>
</dbReference>
<dbReference type="OrthoDB" id="2157238at2759"/>
<dbReference type="PANTHER" id="PTHR31363">
    <property type="entry name" value="TRAF3-INTERACTING PROTEIN 1"/>
    <property type="match status" value="1"/>
</dbReference>
<evidence type="ECO:0000256" key="1">
    <source>
        <dbReference type="SAM" id="Coils"/>
    </source>
</evidence>
<dbReference type="GO" id="GO:0070507">
    <property type="term" value="P:regulation of microtubule cytoskeleton organization"/>
    <property type="evidence" value="ECO:0007669"/>
    <property type="project" value="TreeGrafter"/>
</dbReference>
<gene>
    <name evidence="3" type="ORF">BJ554DRAFT_4116</name>
</gene>
<evidence type="ECO:0000259" key="2">
    <source>
        <dbReference type="Pfam" id="PF17749"/>
    </source>
</evidence>
<dbReference type="EMBL" id="JAEFCI010012107">
    <property type="protein sequence ID" value="KAG5456207.1"/>
    <property type="molecule type" value="Genomic_DNA"/>
</dbReference>
<feature type="coiled-coil region" evidence="1">
    <location>
        <begin position="83"/>
        <end position="110"/>
    </location>
</feature>
<accession>A0A8H7ZN66</accession>
<dbReference type="GO" id="GO:0036064">
    <property type="term" value="C:ciliary basal body"/>
    <property type="evidence" value="ECO:0007669"/>
    <property type="project" value="TreeGrafter"/>
</dbReference>
<evidence type="ECO:0000313" key="3">
    <source>
        <dbReference type="EMBL" id="KAG5456207.1"/>
    </source>
</evidence>
<reference evidence="3 4" key="1">
    <citation type="journal article" name="Sci. Rep.">
        <title>Genome-scale phylogenetic analyses confirm Olpidium as the closest living zoosporic fungus to the non-flagellated, terrestrial fungi.</title>
        <authorList>
            <person name="Chang Y."/>
            <person name="Rochon D."/>
            <person name="Sekimoto S."/>
            <person name="Wang Y."/>
            <person name="Chovatia M."/>
            <person name="Sandor L."/>
            <person name="Salamov A."/>
            <person name="Grigoriev I.V."/>
            <person name="Stajich J.E."/>
            <person name="Spatafora J.W."/>
        </authorList>
    </citation>
    <scope>NUCLEOTIDE SEQUENCE [LARGE SCALE GENOMIC DNA]</scope>
    <source>
        <strain evidence="3">S191</strain>
    </source>
</reference>
<evidence type="ECO:0000313" key="4">
    <source>
        <dbReference type="Proteomes" id="UP000673691"/>
    </source>
</evidence>
<keyword evidence="1" id="KW-0175">Coiled coil</keyword>
<dbReference type="GO" id="GO:0042073">
    <property type="term" value="P:intraciliary transport"/>
    <property type="evidence" value="ECO:0007669"/>
    <property type="project" value="TreeGrafter"/>
</dbReference>
<keyword evidence="4" id="KW-1185">Reference proteome</keyword>
<proteinExistence type="predicted"/>
<dbReference type="InterPro" id="IPR018799">
    <property type="entry name" value="TRAF3IP1"/>
</dbReference>